<dbReference type="AlphaFoldDB" id="A0A9J7BST3"/>
<keyword evidence="4" id="KW-1185">Reference proteome</keyword>
<dbReference type="InterPro" id="IPR011048">
    <property type="entry name" value="Haem_d1_sf"/>
</dbReference>
<feature type="chain" id="PRO_5039931235" description="YncE family protein" evidence="2">
    <location>
        <begin position="19"/>
        <end position="444"/>
    </location>
</feature>
<feature type="signal peptide" evidence="2">
    <location>
        <begin position="1"/>
        <end position="18"/>
    </location>
</feature>
<evidence type="ECO:0000313" key="3">
    <source>
        <dbReference type="EMBL" id="UWZ83966.1"/>
    </source>
</evidence>
<dbReference type="InterPro" id="IPR051200">
    <property type="entry name" value="Host-pathogen_enzymatic-act"/>
</dbReference>
<feature type="compositionally biased region" description="Polar residues" evidence="1">
    <location>
        <begin position="169"/>
        <end position="184"/>
    </location>
</feature>
<accession>A0A9J7BST3</accession>
<protein>
    <recommendedName>
        <fullName evidence="5">YncE family protein</fullName>
    </recommendedName>
</protein>
<dbReference type="InterPro" id="IPR015943">
    <property type="entry name" value="WD40/YVTN_repeat-like_dom_sf"/>
</dbReference>
<dbReference type="Proteomes" id="UP001059380">
    <property type="component" value="Chromosome"/>
</dbReference>
<organism evidence="3 4">
    <name type="scientific">Occallatibacter riparius</name>
    <dbReference type="NCBI Taxonomy" id="1002689"/>
    <lineage>
        <taxon>Bacteria</taxon>
        <taxon>Pseudomonadati</taxon>
        <taxon>Acidobacteriota</taxon>
        <taxon>Terriglobia</taxon>
        <taxon>Terriglobales</taxon>
        <taxon>Acidobacteriaceae</taxon>
        <taxon>Occallatibacter</taxon>
    </lineage>
</organism>
<sequence>MRRVLAFFLLSYFLAAQAAAQQAPIPMSDEIGGQPFAIRDRWVIGGGGNWDYLTLDPVARQLFIAHQGVVQVVDIASGEITGQITGFEEARSILLDPDGQFGYVSDSQAASVRIFDRRSLQVTRGIQLSCAPRSMALASEQQMLFAFCGAATAPQARLSNLRRPPAHRSGSNTQPNRAATTSSETAKGLSHIIVIDLRSQTILVNIAVYGNFRIAQADNEGQVFVTVGAADYNPDPQAFLATHSPPRIARIDVAALEAEASDQISAMHKSPADPTSPGTAKLNWQIGEYSTDPAISFFRLDESCPSPQGLAIDGRDARLFVACDNQNLLIMDSVYGRVLSTLTTGPGTDAIAYDGNHGLIFTANGAGYGSLTVVRRHQTDDYAVIQNLPTMERARTLAVDQSTGQVYLVTDLHGVNLRSTPANGIGSLKATPVTGSFQVLVVGN</sequence>
<feature type="region of interest" description="Disordered" evidence="1">
    <location>
        <begin position="161"/>
        <end position="184"/>
    </location>
</feature>
<evidence type="ECO:0008006" key="5">
    <source>
        <dbReference type="Google" id="ProtNLM"/>
    </source>
</evidence>
<gene>
    <name evidence="3" type="ORF">MOP44_25830</name>
</gene>
<name>A0A9J7BST3_9BACT</name>
<evidence type="ECO:0000256" key="2">
    <source>
        <dbReference type="SAM" id="SignalP"/>
    </source>
</evidence>
<dbReference type="PANTHER" id="PTHR47197:SF3">
    <property type="entry name" value="DIHYDRO-HEME D1 DEHYDROGENASE"/>
    <property type="match status" value="1"/>
</dbReference>
<evidence type="ECO:0000313" key="4">
    <source>
        <dbReference type="Proteomes" id="UP001059380"/>
    </source>
</evidence>
<dbReference type="SUPFAM" id="SSF51004">
    <property type="entry name" value="C-terminal (heme d1) domain of cytochrome cd1-nitrite reductase"/>
    <property type="match status" value="1"/>
</dbReference>
<keyword evidence="2" id="KW-0732">Signal</keyword>
<proteinExistence type="predicted"/>
<dbReference type="EMBL" id="CP093313">
    <property type="protein sequence ID" value="UWZ83966.1"/>
    <property type="molecule type" value="Genomic_DNA"/>
</dbReference>
<dbReference type="RefSeq" id="WP_260793469.1">
    <property type="nucleotide sequence ID" value="NZ_CP093313.1"/>
</dbReference>
<evidence type="ECO:0000256" key="1">
    <source>
        <dbReference type="SAM" id="MobiDB-lite"/>
    </source>
</evidence>
<dbReference type="KEGG" id="orp:MOP44_25830"/>
<reference evidence="3" key="1">
    <citation type="submission" date="2021-04" db="EMBL/GenBank/DDBJ databases">
        <title>Phylogenetic analysis of Acidobacteriaceae.</title>
        <authorList>
            <person name="Qiu L."/>
            <person name="Zhang Q."/>
        </authorList>
    </citation>
    <scope>NUCLEOTIDE SEQUENCE</scope>
    <source>
        <strain evidence="3">DSM 25168</strain>
    </source>
</reference>
<dbReference type="Gene3D" id="2.130.10.10">
    <property type="entry name" value="YVTN repeat-like/Quinoprotein amine dehydrogenase"/>
    <property type="match status" value="2"/>
</dbReference>
<dbReference type="PANTHER" id="PTHR47197">
    <property type="entry name" value="PROTEIN NIRF"/>
    <property type="match status" value="1"/>
</dbReference>